<keyword evidence="8" id="KW-1185">Reference proteome</keyword>
<sequence>MKPLFNPGPSLNARVILAILMALGLLVADHRQHHLELLRTALSLLTYPLQLAADRPSQLFREARERLASQDRLRDENSELHRENLLLKARLQQFEALEAENARLRELLGSSLDVGERVLIAEIMAVELAPYRQQVLLNKGTNAGVFVGQPVLDANAVMGQVIRVNPFSSVVLLITDSDHALPVEVNRNGLRTIAAGTGPNHDLELLYIPKNADIQVGDLLVTSGMDGRFPPGYPVARVKTVRQDPDNPFTTVLAEPTARLDRSREVLLVWNLNETSRLQALTAEALKPKNMAP</sequence>
<evidence type="ECO:0000313" key="7">
    <source>
        <dbReference type="EMBL" id="QGU33416.1"/>
    </source>
</evidence>
<evidence type="ECO:0000259" key="6">
    <source>
        <dbReference type="Pfam" id="PF04085"/>
    </source>
</evidence>
<proteinExistence type="inferred from homology"/>
<reference evidence="7 8" key="1">
    <citation type="submission" date="2019-12" db="EMBL/GenBank/DDBJ databases">
        <title>The complete genome of the thermophilic, anoxygenic phototrophic gammaproteobacterium Thermochromatium tepidum.</title>
        <authorList>
            <person name="Sattley W.M."/>
            <person name="Swingley W.D."/>
            <person name="Burchell B.M."/>
            <person name="Gurbani S.A."/>
            <person name="Kujawa C.M."/>
            <person name="Nuccio D.A."/>
            <person name="Schladweiler J."/>
            <person name="Shaffer K.N."/>
            <person name="Stokes L.M."/>
            <person name="Touchman J.W."/>
            <person name="Blankenship R.E."/>
            <person name="Madigan M.T."/>
        </authorList>
    </citation>
    <scope>NUCLEOTIDE SEQUENCE [LARGE SCALE GENOMIC DNA]</scope>
    <source>
        <strain evidence="7 8">ATCC 43061</strain>
    </source>
</reference>
<dbReference type="KEGG" id="ttp:E6P07_10780"/>
<dbReference type="GO" id="GO:0008360">
    <property type="term" value="P:regulation of cell shape"/>
    <property type="evidence" value="ECO:0007669"/>
    <property type="project" value="UniProtKB-KW"/>
</dbReference>
<evidence type="ECO:0000256" key="5">
    <source>
        <dbReference type="PIRNR" id="PIRNR038471"/>
    </source>
</evidence>
<protein>
    <recommendedName>
        <fullName evidence="2 5">Cell shape-determining protein MreC</fullName>
    </recommendedName>
    <alternativeName>
        <fullName evidence="4 5">Cell shape protein MreC</fullName>
    </alternativeName>
</protein>
<dbReference type="PANTHER" id="PTHR34138">
    <property type="entry name" value="CELL SHAPE-DETERMINING PROTEIN MREC"/>
    <property type="match status" value="1"/>
</dbReference>
<dbReference type="NCBIfam" id="TIGR00219">
    <property type="entry name" value="mreC"/>
    <property type="match status" value="1"/>
</dbReference>
<accession>A0A6I6EDM5</accession>
<gene>
    <name evidence="7" type="primary">mreC</name>
    <name evidence="7" type="ORF">E6P07_10780</name>
</gene>
<dbReference type="Gene3D" id="2.40.10.350">
    <property type="entry name" value="Rod shape-determining protein MreC, domain 2"/>
    <property type="match status" value="1"/>
</dbReference>
<dbReference type="InterPro" id="IPR042175">
    <property type="entry name" value="Cell/Rod_MreC_2"/>
</dbReference>
<dbReference type="InterPro" id="IPR007221">
    <property type="entry name" value="MreC"/>
</dbReference>
<keyword evidence="3 5" id="KW-0133">Cell shape</keyword>
<dbReference type="EMBL" id="CP039268">
    <property type="protein sequence ID" value="QGU33416.1"/>
    <property type="molecule type" value="Genomic_DNA"/>
</dbReference>
<evidence type="ECO:0000256" key="1">
    <source>
        <dbReference type="ARBA" id="ARBA00009369"/>
    </source>
</evidence>
<comment type="function">
    <text evidence="5">Involved in formation and maintenance of cell shape.</text>
</comment>
<dbReference type="PANTHER" id="PTHR34138:SF1">
    <property type="entry name" value="CELL SHAPE-DETERMINING PROTEIN MREC"/>
    <property type="match status" value="1"/>
</dbReference>
<dbReference type="PIRSF" id="PIRSF038471">
    <property type="entry name" value="MreC"/>
    <property type="match status" value="1"/>
</dbReference>
<dbReference type="Pfam" id="PF04085">
    <property type="entry name" value="MreC"/>
    <property type="match status" value="1"/>
</dbReference>
<dbReference type="Gene3D" id="2.40.10.340">
    <property type="entry name" value="Rod shape-determining protein MreC, domain 1"/>
    <property type="match status" value="1"/>
</dbReference>
<evidence type="ECO:0000256" key="4">
    <source>
        <dbReference type="ARBA" id="ARBA00032089"/>
    </source>
</evidence>
<evidence type="ECO:0000256" key="2">
    <source>
        <dbReference type="ARBA" id="ARBA00013855"/>
    </source>
</evidence>
<dbReference type="InterPro" id="IPR055342">
    <property type="entry name" value="MreC_beta-barrel_core"/>
</dbReference>
<dbReference type="AlphaFoldDB" id="A0A6I6EDM5"/>
<comment type="similarity">
    <text evidence="1 5">Belongs to the MreC family.</text>
</comment>
<organism evidence="7 8">
    <name type="scientific">Thermochromatium tepidum ATCC 43061</name>
    <dbReference type="NCBI Taxonomy" id="316276"/>
    <lineage>
        <taxon>Bacteria</taxon>
        <taxon>Pseudomonadati</taxon>
        <taxon>Pseudomonadota</taxon>
        <taxon>Gammaproteobacteria</taxon>
        <taxon>Chromatiales</taxon>
        <taxon>Chromatiaceae</taxon>
        <taxon>Thermochromatium</taxon>
    </lineage>
</organism>
<evidence type="ECO:0000313" key="8">
    <source>
        <dbReference type="Proteomes" id="UP000426424"/>
    </source>
</evidence>
<dbReference type="OrthoDB" id="9808025at2"/>
<evidence type="ECO:0000256" key="3">
    <source>
        <dbReference type="ARBA" id="ARBA00022960"/>
    </source>
</evidence>
<dbReference type="InterPro" id="IPR042177">
    <property type="entry name" value="Cell/Rod_1"/>
</dbReference>
<feature type="domain" description="Rod shape-determining protein MreC beta-barrel core" evidence="6">
    <location>
        <begin position="123"/>
        <end position="270"/>
    </location>
</feature>
<dbReference type="Proteomes" id="UP000426424">
    <property type="component" value="Chromosome"/>
</dbReference>
<name>A0A6I6EDM5_THETI</name>
<dbReference type="GO" id="GO:0005886">
    <property type="term" value="C:plasma membrane"/>
    <property type="evidence" value="ECO:0007669"/>
    <property type="project" value="TreeGrafter"/>
</dbReference>